<protein>
    <submittedName>
        <fullName evidence="1">Uncharacterized protein</fullName>
    </submittedName>
</protein>
<sequence>MVGGYPAEQIGGEFSAPHARSVAGDDLVLCRGELGPHFVVSEADAGEVHHFAEMCTGAFGAKFFYLAGFDVFKGRLLRGGRNAGGRSVIEIYRESRAFAVHEAYPLHAAGVRYLVRVRHHRRRAVR</sequence>
<dbReference type="EMBL" id="VSSQ01143757">
    <property type="protein sequence ID" value="MPN63814.1"/>
    <property type="molecule type" value="Genomic_DNA"/>
</dbReference>
<proteinExistence type="predicted"/>
<accession>A0A645JVU4</accession>
<dbReference type="AlphaFoldDB" id="A0A645JVU4"/>
<reference evidence="1" key="1">
    <citation type="submission" date="2019-08" db="EMBL/GenBank/DDBJ databases">
        <authorList>
            <person name="Kucharzyk K."/>
            <person name="Murdoch R.W."/>
            <person name="Higgins S."/>
            <person name="Loffler F."/>
        </authorList>
    </citation>
    <scope>NUCLEOTIDE SEQUENCE</scope>
</reference>
<name>A0A645JVU4_9ZZZZ</name>
<gene>
    <name evidence="1" type="ORF">SDC9_211580</name>
</gene>
<comment type="caution">
    <text evidence="1">The sequence shown here is derived from an EMBL/GenBank/DDBJ whole genome shotgun (WGS) entry which is preliminary data.</text>
</comment>
<evidence type="ECO:0000313" key="1">
    <source>
        <dbReference type="EMBL" id="MPN63814.1"/>
    </source>
</evidence>
<organism evidence="1">
    <name type="scientific">bioreactor metagenome</name>
    <dbReference type="NCBI Taxonomy" id="1076179"/>
    <lineage>
        <taxon>unclassified sequences</taxon>
        <taxon>metagenomes</taxon>
        <taxon>ecological metagenomes</taxon>
    </lineage>
</organism>